<dbReference type="InterPro" id="IPR019410">
    <property type="entry name" value="Methyltransf_16"/>
</dbReference>
<protein>
    <recommendedName>
        <fullName evidence="3">Calmodulin-lysine N-methyltransferase</fullName>
    </recommendedName>
</protein>
<dbReference type="InterPro" id="IPR029063">
    <property type="entry name" value="SAM-dependent_MTases_sf"/>
</dbReference>
<dbReference type="GO" id="GO:0032991">
    <property type="term" value="C:protein-containing complex"/>
    <property type="evidence" value="ECO:0007669"/>
    <property type="project" value="TreeGrafter"/>
</dbReference>
<reference evidence="1 2" key="1">
    <citation type="journal article" date="2021" name="Sci. Rep.">
        <title>The genome of the diatom Chaetoceros tenuissimus carries an ancient integrated fragment of an extant virus.</title>
        <authorList>
            <person name="Hongo Y."/>
            <person name="Kimura K."/>
            <person name="Takaki Y."/>
            <person name="Yoshida Y."/>
            <person name="Baba S."/>
            <person name="Kobayashi G."/>
            <person name="Nagasaki K."/>
            <person name="Hano T."/>
            <person name="Tomaru Y."/>
        </authorList>
    </citation>
    <scope>NUCLEOTIDE SEQUENCE [LARGE SCALE GENOMIC DNA]</scope>
    <source>
        <strain evidence="1 2">NIES-3715</strain>
    </source>
</reference>
<gene>
    <name evidence="1" type="ORF">CTEN210_03040</name>
</gene>
<accession>A0AAD3CKI8</accession>
<evidence type="ECO:0000313" key="2">
    <source>
        <dbReference type="Proteomes" id="UP001054902"/>
    </source>
</evidence>
<dbReference type="SUPFAM" id="SSF53335">
    <property type="entry name" value="S-adenosyl-L-methionine-dependent methyltransferases"/>
    <property type="match status" value="1"/>
</dbReference>
<dbReference type="Proteomes" id="UP001054902">
    <property type="component" value="Unassembled WGS sequence"/>
</dbReference>
<proteinExistence type="predicted"/>
<organism evidence="1 2">
    <name type="scientific">Chaetoceros tenuissimus</name>
    <dbReference type="NCBI Taxonomy" id="426638"/>
    <lineage>
        <taxon>Eukaryota</taxon>
        <taxon>Sar</taxon>
        <taxon>Stramenopiles</taxon>
        <taxon>Ochrophyta</taxon>
        <taxon>Bacillariophyta</taxon>
        <taxon>Coscinodiscophyceae</taxon>
        <taxon>Chaetocerotophycidae</taxon>
        <taxon>Chaetocerotales</taxon>
        <taxon>Chaetocerotaceae</taxon>
        <taxon>Chaetoceros</taxon>
    </lineage>
</organism>
<evidence type="ECO:0008006" key="3">
    <source>
        <dbReference type="Google" id="ProtNLM"/>
    </source>
</evidence>
<keyword evidence="2" id="KW-1185">Reference proteome</keyword>
<comment type="caution">
    <text evidence="1">The sequence shown here is derived from an EMBL/GenBank/DDBJ whole genome shotgun (WGS) entry which is preliminary data.</text>
</comment>
<dbReference type="AlphaFoldDB" id="A0AAD3CKI8"/>
<dbReference type="GO" id="GO:0005829">
    <property type="term" value="C:cytosol"/>
    <property type="evidence" value="ECO:0007669"/>
    <property type="project" value="TreeGrafter"/>
</dbReference>
<dbReference type="Gene3D" id="3.40.50.150">
    <property type="entry name" value="Vaccinia Virus protein VP39"/>
    <property type="match status" value="1"/>
</dbReference>
<dbReference type="Pfam" id="PF10294">
    <property type="entry name" value="Methyltransf_16"/>
    <property type="match status" value="1"/>
</dbReference>
<evidence type="ECO:0000313" key="1">
    <source>
        <dbReference type="EMBL" id="GFH46566.1"/>
    </source>
</evidence>
<name>A0AAD3CKI8_9STRA</name>
<dbReference type="PANTHER" id="PTHR14614">
    <property type="entry name" value="HEPATOCELLULAR CARCINOMA-ASSOCIATED ANTIGEN"/>
    <property type="match status" value="1"/>
</dbReference>
<sequence>MTDEQTEPFLTIEDTPVYFAEDWSTGIGGGLWSTGSAMAKYFIEHANLVRHCIKQIKHENSHQGIKALELGSGNGLLSVCLAAAVEDAITELVVTDLDDHLELMNKTLNANRHIIRVDKSHDGNKPFSIVREHRWGEFGNEKREKFDFIFGSDVAYRDWLHAPLIESLNFYSHEESVILIGVTMHDTKPKFFQSLKENGYTYLRIPDWQMAPEFRGTTFGLFLIQKVKQ</sequence>
<dbReference type="PANTHER" id="PTHR14614:SF109">
    <property type="entry name" value="RIBOSOMAL LYSINE N-METHYLTRANSFERASE 5"/>
    <property type="match status" value="1"/>
</dbReference>
<dbReference type="EMBL" id="BLLK01000022">
    <property type="protein sequence ID" value="GFH46566.1"/>
    <property type="molecule type" value="Genomic_DNA"/>
</dbReference>